<dbReference type="Proteomes" id="UP000823933">
    <property type="component" value="Unassembled WGS sequence"/>
</dbReference>
<dbReference type="CDD" id="cd03357">
    <property type="entry name" value="LbH_MAT_GAT"/>
    <property type="match status" value="1"/>
</dbReference>
<evidence type="ECO:0000256" key="5">
    <source>
        <dbReference type="RuleBase" id="RU367021"/>
    </source>
</evidence>
<dbReference type="PANTHER" id="PTHR43017">
    <property type="entry name" value="GALACTOSIDE O-ACETYLTRANSFERASE"/>
    <property type="match status" value="1"/>
</dbReference>
<sequence length="199" mass="21630">MQLLHTGDLYICNSPEMFRLQMEYRALIWQYNQMDPRDMDGHAALLPRIFAEVGEGCFIEAPFYANWGCFTHLGKNVYANFNLTLTDDTHIYIGDDVMIGPNVTIAAAGHPLHPALRSKGLQYNKPVTIGAGAWIGAGSIILPGVTIGENAVIGAGSLVTKDIPAGVLAVGSPCRVVRPIGEEDRLAYDHGRPVPPEFL</sequence>
<dbReference type="PANTHER" id="PTHR43017:SF1">
    <property type="entry name" value="ACETYLTRANSFERASE YJL218W-RELATED"/>
    <property type="match status" value="1"/>
</dbReference>
<dbReference type="FunFam" id="2.160.10.10:FF:000025">
    <property type="entry name" value="Hexapeptide-repeat containing-acetyltransferase"/>
    <property type="match status" value="1"/>
</dbReference>
<comment type="similarity">
    <text evidence="1 5">Belongs to the transferase hexapeptide repeat family.</text>
</comment>
<feature type="domain" description="Maltose/galactoside acetyltransferase" evidence="6">
    <location>
        <begin position="1"/>
        <end position="55"/>
    </location>
</feature>
<name>A0A9D1Q9V8_9FIRM</name>
<evidence type="ECO:0000256" key="4">
    <source>
        <dbReference type="ARBA" id="ARBA00023315"/>
    </source>
</evidence>
<accession>A0A9D1Q9V8</accession>
<reference evidence="7" key="2">
    <citation type="submission" date="2021-04" db="EMBL/GenBank/DDBJ databases">
        <authorList>
            <person name="Gilroy R."/>
        </authorList>
    </citation>
    <scope>NUCLEOTIDE SEQUENCE</scope>
    <source>
        <strain evidence="7">ChiHcolR34-3080</strain>
    </source>
</reference>
<dbReference type="InterPro" id="IPR001451">
    <property type="entry name" value="Hexapep"/>
</dbReference>
<keyword evidence="3" id="KW-0677">Repeat</keyword>
<dbReference type="InterPro" id="IPR018357">
    <property type="entry name" value="Hexapep_transf_CS"/>
</dbReference>
<dbReference type="EC" id="2.3.1.-" evidence="5"/>
<evidence type="ECO:0000256" key="2">
    <source>
        <dbReference type="ARBA" id="ARBA00022679"/>
    </source>
</evidence>
<proteinExistence type="inferred from homology"/>
<dbReference type="SMART" id="SM01266">
    <property type="entry name" value="Mac"/>
    <property type="match status" value="1"/>
</dbReference>
<dbReference type="EMBL" id="DXHQ01000022">
    <property type="protein sequence ID" value="HIW08141.1"/>
    <property type="molecule type" value="Genomic_DNA"/>
</dbReference>
<dbReference type="AlphaFoldDB" id="A0A9D1Q9V8"/>
<dbReference type="Gene3D" id="2.160.10.10">
    <property type="entry name" value="Hexapeptide repeat proteins"/>
    <property type="match status" value="1"/>
</dbReference>
<dbReference type="PROSITE" id="PS00101">
    <property type="entry name" value="HEXAPEP_TRANSFERASES"/>
    <property type="match status" value="1"/>
</dbReference>
<evidence type="ECO:0000313" key="7">
    <source>
        <dbReference type="EMBL" id="HIW08141.1"/>
    </source>
</evidence>
<dbReference type="SUPFAM" id="SSF51161">
    <property type="entry name" value="Trimeric LpxA-like enzymes"/>
    <property type="match status" value="1"/>
</dbReference>
<protein>
    <recommendedName>
        <fullName evidence="5">Acetyltransferase</fullName>
        <ecNumber evidence="5">2.3.1.-</ecNumber>
    </recommendedName>
</protein>
<dbReference type="GO" id="GO:0008870">
    <property type="term" value="F:galactoside O-acetyltransferase activity"/>
    <property type="evidence" value="ECO:0007669"/>
    <property type="project" value="TreeGrafter"/>
</dbReference>
<reference evidence="7" key="1">
    <citation type="journal article" date="2021" name="PeerJ">
        <title>Extensive microbial diversity within the chicken gut microbiome revealed by metagenomics and culture.</title>
        <authorList>
            <person name="Gilroy R."/>
            <person name="Ravi A."/>
            <person name="Getino M."/>
            <person name="Pursley I."/>
            <person name="Horton D.L."/>
            <person name="Alikhan N.F."/>
            <person name="Baker D."/>
            <person name="Gharbi K."/>
            <person name="Hall N."/>
            <person name="Watson M."/>
            <person name="Adriaenssens E.M."/>
            <person name="Foster-Nyarko E."/>
            <person name="Jarju S."/>
            <person name="Secka A."/>
            <person name="Antonio M."/>
            <person name="Oren A."/>
            <person name="Chaudhuri R.R."/>
            <person name="La Ragione R."/>
            <person name="Hildebrand F."/>
            <person name="Pallen M.J."/>
        </authorList>
    </citation>
    <scope>NUCLEOTIDE SEQUENCE</scope>
    <source>
        <strain evidence="7">ChiHcolR34-3080</strain>
    </source>
</reference>
<keyword evidence="4 5" id="KW-0012">Acyltransferase</keyword>
<dbReference type="InterPro" id="IPR024688">
    <property type="entry name" value="Mac_dom"/>
</dbReference>
<gene>
    <name evidence="7" type="ORF">H9890_01915</name>
</gene>
<evidence type="ECO:0000313" key="8">
    <source>
        <dbReference type="Proteomes" id="UP000823933"/>
    </source>
</evidence>
<evidence type="ECO:0000256" key="1">
    <source>
        <dbReference type="ARBA" id="ARBA00007274"/>
    </source>
</evidence>
<organism evidence="7 8">
    <name type="scientific">Candidatus Faecalibacterium intestinigallinarum</name>
    <dbReference type="NCBI Taxonomy" id="2838581"/>
    <lineage>
        <taxon>Bacteria</taxon>
        <taxon>Bacillati</taxon>
        <taxon>Bacillota</taxon>
        <taxon>Clostridia</taxon>
        <taxon>Eubacteriales</taxon>
        <taxon>Oscillospiraceae</taxon>
        <taxon>Faecalibacterium</taxon>
    </lineage>
</organism>
<evidence type="ECO:0000259" key="6">
    <source>
        <dbReference type="SMART" id="SM01266"/>
    </source>
</evidence>
<evidence type="ECO:0000256" key="3">
    <source>
        <dbReference type="ARBA" id="ARBA00022737"/>
    </source>
</evidence>
<dbReference type="Pfam" id="PF00132">
    <property type="entry name" value="Hexapep"/>
    <property type="match status" value="1"/>
</dbReference>
<dbReference type="InterPro" id="IPR039369">
    <property type="entry name" value="LacA-like"/>
</dbReference>
<dbReference type="Pfam" id="PF12464">
    <property type="entry name" value="Mac"/>
    <property type="match status" value="1"/>
</dbReference>
<dbReference type="InterPro" id="IPR011004">
    <property type="entry name" value="Trimer_LpxA-like_sf"/>
</dbReference>
<comment type="caution">
    <text evidence="7">The sequence shown here is derived from an EMBL/GenBank/DDBJ whole genome shotgun (WGS) entry which is preliminary data.</text>
</comment>
<keyword evidence="2 5" id="KW-0808">Transferase</keyword>